<dbReference type="Gene3D" id="3.40.50.150">
    <property type="entry name" value="Vaccinia Virus protein VP39"/>
    <property type="match status" value="2"/>
</dbReference>
<dbReference type="PANTHER" id="PTHR14614">
    <property type="entry name" value="HEPATOCELLULAR CARCINOMA-ASSOCIATED ANTIGEN"/>
    <property type="match status" value="1"/>
</dbReference>
<proteinExistence type="predicted"/>
<comment type="caution">
    <text evidence="1">The sequence shown here is derived from an EMBL/GenBank/DDBJ whole genome shotgun (WGS) entry which is preliminary data.</text>
</comment>
<dbReference type="InterPro" id="IPR019410">
    <property type="entry name" value="Methyltransf_16"/>
</dbReference>
<dbReference type="InterPro" id="IPR029063">
    <property type="entry name" value="SAM-dependent_MTases_sf"/>
</dbReference>
<evidence type="ECO:0000313" key="1">
    <source>
        <dbReference type="EMBL" id="PFX20228.1"/>
    </source>
</evidence>
<dbReference type="Pfam" id="PF10294">
    <property type="entry name" value="Methyltransf_16"/>
    <property type="match status" value="2"/>
</dbReference>
<name>A0A2B4RV80_STYPI</name>
<evidence type="ECO:0000313" key="2">
    <source>
        <dbReference type="Proteomes" id="UP000225706"/>
    </source>
</evidence>
<dbReference type="PANTHER" id="PTHR14614:SF130">
    <property type="entry name" value="PROTEIN-LYSINE N-METHYLTRANSFERASE EEF2KMT"/>
    <property type="match status" value="1"/>
</dbReference>
<sequence length="367" mass="41845">MLKSCEENCIEIADELYEAYGDVCGKAEHLDNKCFKTYVLPCGALLTLEETQQFISKGTTGLSSWMAGEYLAEWVLENPSTFQDRCIIELGCGTGLTGLSICSMSSPSQYIFSDCHNEVFKALKCNLELNGFVMSQTDNELLYCDCKRTREPHTESDMHKQHKELALKSQDNHDYSDHSYAASQHDSKLTTRKEIAVQKFDQISHCMECLSDYSENGDIHDLSSCTTDFIARYLRHPSSKIRHLNEDCANHSWDTQVDICKLDWTTLKKSDLRRFSTGIILAADVVYDTELTPALVKALHMLLNTCGDKRGKPVAFIASTIRNLQTYELFLNCLYEHRICYSEVTKPINQVFYYDQSCEIKIIKLEV</sequence>
<keyword evidence="2" id="KW-1185">Reference proteome</keyword>
<dbReference type="GO" id="GO:0032991">
    <property type="term" value="C:protein-containing complex"/>
    <property type="evidence" value="ECO:0007669"/>
    <property type="project" value="TreeGrafter"/>
</dbReference>
<dbReference type="OrthoDB" id="194386at2759"/>
<protein>
    <submittedName>
        <fullName evidence="1">Protein FAM86A</fullName>
    </submittedName>
</protein>
<dbReference type="EMBL" id="LSMT01000326">
    <property type="protein sequence ID" value="PFX20228.1"/>
    <property type="molecule type" value="Genomic_DNA"/>
</dbReference>
<dbReference type="SUPFAM" id="SSF53335">
    <property type="entry name" value="S-adenosyl-L-methionine-dependent methyltransferases"/>
    <property type="match status" value="1"/>
</dbReference>
<dbReference type="STRING" id="50429.A0A2B4RV80"/>
<accession>A0A2B4RV80</accession>
<dbReference type="Proteomes" id="UP000225706">
    <property type="component" value="Unassembled WGS sequence"/>
</dbReference>
<gene>
    <name evidence="1" type="primary">Fam86a</name>
    <name evidence="1" type="ORF">AWC38_SpisGene15359</name>
</gene>
<organism evidence="1 2">
    <name type="scientific">Stylophora pistillata</name>
    <name type="common">Smooth cauliflower coral</name>
    <dbReference type="NCBI Taxonomy" id="50429"/>
    <lineage>
        <taxon>Eukaryota</taxon>
        <taxon>Metazoa</taxon>
        <taxon>Cnidaria</taxon>
        <taxon>Anthozoa</taxon>
        <taxon>Hexacorallia</taxon>
        <taxon>Scleractinia</taxon>
        <taxon>Astrocoeniina</taxon>
        <taxon>Pocilloporidae</taxon>
        <taxon>Stylophora</taxon>
    </lineage>
</organism>
<reference evidence="2" key="1">
    <citation type="journal article" date="2017" name="bioRxiv">
        <title>Comparative analysis of the genomes of Stylophora pistillata and Acropora digitifera provides evidence for extensive differences between species of corals.</title>
        <authorList>
            <person name="Voolstra C.R."/>
            <person name="Li Y."/>
            <person name="Liew Y.J."/>
            <person name="Baumgarten S."/>
            <person name="Zoccola D."/>
            <person name="Flot J.-F."/>
            <person name="Tambutte S."/>
            <person name="Allemand D."/>
            <person name="Aranda M."/>
        </authorList>
    </citation>
    <scope>NUCLEOTIDE SEQUENCE [LARGE SCALE GENOMIC DNA]</scope>
</reference>
<dbReference type="AlphaFoldDB" id="A0A2B4RV80"/>